<comment type="caution">
    <text evidence="3">The sequence shown here is derived from an EMBL/GenBank/DDBJ whole genome shotgun (WGS) entry which is preliminary data.</text>
</comment>
<evidence type="ECO:0000313" key="3">
    <source>
        <dbReference type="EMBL" id="RZQ62212.1"/>
    </source>
</evidence>
<proteinExistence type="predicted"/>
<reference evidence="3 4" key="1">
    <citation type="submission" date="2019-02" db="EMBL/GenBank/DDBJ databases">
        <title>Draft genome sequence of Amycolatopsis sp. 8-3EHSu isolated from roots of Suaeda maritima.</title>
        <authorList>
            <person name="Duangmal K."/>
            <person name="Chantavorakit T."/>
        </authorList>
    </citation>
    <scope>NUCLEOTIDE SEQUENCE [LARGE SCALE GENOMIC DNA]</scope>
    <source>
        <strain evidence="3 4">8-3EHSu</strain>
    </source>
</reference>
<gene>
    <name evidence="3" type="ORF">EWH70_21465</name>
</gene>
<dbReference type="AlphaFoldDB" id="A0A4Q7J640"/>
<evidence type="ECO:0000313" key="4">
    <source>
        <dbReference type="Proteomes" id="UP000292003"/>
    </source>
</evidence>
<dbReference type="Pfam" id="PF13524">
    <property type="entry name" value="Glyco_trans_1_2"/>
    <property type="match status" value="1"/>
</dbReference>
<dbReference type="EMBL" id="SFCC01000010">
    <property type="protein sequence ID" value="RZQ62212.1"/>
    <property type="molecule type" value="Genomic_DNA"/>
</dbReference>
<dbReference type="InterPro" id="IPR055259">
    <property type="entry name" value="YkvP/CgeB_Glyco_trans-like"/>
</dbReference>
<evidence type="ECO:0000259" key="2">
    <source>
        <dbReference type="Pfam" id="PF13524"/>
    </source>
</evidence>
<organism evidence="3 4">
    <name type="scientific">Amycolatopsis suaedae</name>
    <dbReference type="NCBI Taxonomy" id="2510978"/>
    <lineage>
        <taxon>Bacteria</taxon>
        <taxon>Bacillati</taxon>
        <taxon>Actinomycetota</taxon>
        <taxon>Actinomycetes</taxon>
        <taxon>Pseudonocardiales</taxon>
        <taxon>Pseudonocardiaceae</taxon>
        <taxon>Amycolatopsis</taxon>
    </lineage>
</organism>
<evidence type="ECO:0000256" key="1">
    <source>
        <dbReference type="SAM" id="MobiDB-lite"/>
    </source>
</evidence>
<dbReference type="OrthoDB" id="3587089at2"/>
<dbReference type="Gene3D" id="3.90.550.10">
    <property type="entry name" value="Spore Coat Polysaccharide Biosynthesis Protein SpsA, Chain A"/>
    <property type="match status" value="1"/>
</dbReference>
<protein>
    <recommendedName>
        <fullName evidence="2">Spore protein YkvP/CgeB glycosyl transferase-like domain-containing protein</fullName>
    </recommendedName>
</protein>
<dbReference type="CDD" id="cd00761">
    <property type="entry name" value="Glyco_tranf_GTA_type"/>
    <property type="match status" value="1"/>
</dbReference>
<name>A0A4Q7J640_9PSEU</name>
<feature type="region of interest" description="Disordered" evidence="1">
    <location>
        <begin position="289"/>
        <end position="328"/>
    </location>
</feature>
<feature type="domain" description="Spore protein YkvP/CgeB glycosyl transferase-like" evidence="2">
    <location>
        <begin position="151"/>
        <end position="267"/>
    </location>
</feature>
<dbReference type="Proteomes" id="UP000292003">
    <property type="component" value="Unassembled WGS sequence"/>
</dbReference>
<dbReference type="InterPro" id="IPR029044">
    <property type="entry name" value="Nucleotide-diphossugar_trans"/>
</dbReference>
<dbReference type="SUPFAM" id="SSF53448">
    <property type="entry name" value="Nucleotide-diphospho-sugar transferases"/>
    <property type="match status" value="1"/>
</dbReference>
<sequence length="573" mass="62952">MDELLDVVADAVRRAGGRARTASGRFPEPGPDTVYLIVPHEYFVVTPPHEQPGSELLARTIGFCVEHPGTLSFERTAQYLPKLALGVDINLDSTAELRRQGNRVEHFQLGWTPLWDRWGGDPDSERSVDVTYLGTEERRRSKLLAGYWRDLDALRTRIMVPPHEMMGPRRVDFLPGDGKFAHLADSRMLINLHRGRSVALEWVRVLESLCNGCVVLTEPSADVEPMVPGEHLVVARGESLGAVAAALAGQPERERELRMAGYEFVREKLDLLGSAKMLMELGTELIGGVTDPGGAPETSRLAAAPRRPAESLSVDTPSWDPRFAPGPGGPSGDFDAAACVMAVDRITYARRGADQRWIEPSVAVFPEAERAPVDVLLVRRPGEPDPAGLVHDLLGGTVLPRQILIGEDGALPSSSPFPTLVHEFPLGRGYARNRLLERSRSPWLLVVDAGLRASPYLLERLLEADAPVAHCLVADPVEGLVGALPAEERRLRRLPYLGCGYLVHRSVVDAVGEWTENPLFDGLEDHVFWRQVVACGHDSALVQQILLSRLRPDPAPRPVDLDAGRVWAELDRV</sequence>
<keyword evidence="4" id="KW-1185">Reference proteome</keyword>
<accession>A0A4Q7J640</accession>